<accession>A0A1G8LS31</accession>
<dbReference type="Proteomes" id="UP000199382">
    <property type="component" value="Unassembled WGS sequence"/>
</dbReference>
<dbReference type="EMBL" id="FNEK01000004">
    <property type="protein sequence ID" value="SDI58512.1"/>
    <property type="molecule type" value="Genomic_DNA"/>
</dbReference>
<gene>
    <name evidence="2" type="ORF">SAMN04488026_1004129</name>
</gene>
<dbReference type="Pfam" id="PF06568">
    <property type="entry name" value="YjiS-like"/>
    <property type="match status" value="1"/>
</dbReference>
<protein>
    <submittedName>
        <fullName evidence="2">Uncharacterized conserved protein YjiS, DUF1127 family</fullName>
    </submittedName>
</protein>
<feature type="domain" description="YjiS-like" evidence="1">
    <location>
        <begin position="22"/>
        <end position="56"/>
    </location>
</feature>
<evidence type="ECO:0000259" key="1">
    <source>
        <dbReference type="Pfam" id="PF06568"/>
    </source>
</evidence>
<evidence type="ECO:0000313" key="3">
    <source>
        <dbReference type="Proteomes" id="UP000199382"/>
    </source>
</evidence>
<reference evidence="2 3" key="1">
    <citation type="submission" date="2016-10" db="EMBL/GenBank/DDBJ databases">
        <authorList>
            <person name="de Groot N.N."/>
        </authorList>
    </citation>
    <scope>NUCLEOTIDE SEQUENCE [LARGE SCALE GENOMIC DNA]</scope>
    <source>
        <strain evidence="2 3">DSM 25294</strain>
    </source>
</reference>
<evidence type="ECO:0000313" key="2">
    <source>
        <dbReference type="EMBL" id="SDI58512.1"/>
    </source>
</evidence>
<dbReference type="AlphaFoldDB" id="A0A1G8LS31"/>
<keyword evidence="3" id="KW-1185">Reference proteome</keyword>
<dbReference type="InterPro" id="IPR009506">
    <property type="entry name" value="YjiS-like"/>
</dbReference>
<dbReference type="RefSeq" id="WP_093149669.1">
    <property type="nucleotide sequence ID" value="NZ_FNEK01000004.1"/>
</dbReference>
<organism evidence="2 3">
    <name type="scientific">Aliiruegeria lutimaris</name>
    <dbReference type="NCBI Taxonomy" id="571298"/>
    <lineage>
        <taxon>Bacteria</taxon>
        <taxon>Pseudomonadati</taxon>
        <taxon>Pseudomonadota</taxon>
        <taxon>Alphaproteobacteria</taxon>
        <taxon>Rhodobacterales</taxon>
        <taxon>Roseobacteraceae</taxon>
        <taxon>Aliiruegeria</taxon>
    </lineage>
</organism>
<dbReference type="OrthoDB" id="8116725at2"/>
<proteinExistence type="predicted"/>
<sequence>MAFYDMSQTATSKRLGRMVTQLVSSLMAWREECATRDVLGKLTDHELNDIGLLRGDPDQVSSARQPDD</sequence>
<name>A0A1G8LS31_9RHOB</name>